<dbReference type="InterPro" id="IPR005200">
    <property type="entry name" value="Endo-beta-glucanase"/>
</dbReference>
<evidence type="ECO:0000256" key="2">
    <source>
        <dbReference type="ARBA" id="ARBA00010730"/>
    </source>
</evidence>
<dbReference type="OrthoDB" id="4473401at2759"/>
<evidence type="ECO:0000256" key="3">
    <source>
        <dbReference type="ARBA" id="ARBA00012780"/>
    </source>
</evidence>
<protein>
    <recommendedName>
        <fullName evidence="3">glucan endo-1,3-beta-D-glucosidase</fullName>
        <ecNumber evidence="3">3.2.1.39</ecNumber>
    </recommendedName>
</protein>
<dbReference type="GO" id="GO:0042973">
    <property type="term" value="F:glucan endo-1,3-beta-D-glucosidase activity"/>
    <property type="evidence" value="ECO:0007669"/>
    <property type="project" value="UniProtKB-EC"/>
</dbReference>
<dbReference type="EMBL" id="JACXVP010000002">
    <property type="protein sequence ID" value="KAG5624068.1"/>
    <property type="molecule type" value="Genomic_DNA"/>
</dbReference>
<dbReference type="PROSITE" id="PS52008">
    <property type="entry name" value="GH81"/>
    <property type="match status" value="2"/>
</dbReference>
<dbReference type="Pfam" id="PF03639">
    <property type="entry name" value="Glyco_hydro_81"/>
    <property type="match status" value="2"/>
</dbReference>
<sequence>MVLKNLTNPIKPLHKPTSSSSQSFAMALSSQPFIFPGTQSIVLPDPSAFFAPHLLSNPLPTNSFFQNFVLKNGDQPEFIHPYIVKSSLSSLTLCYPSQFHNPAFIYQTFIADLTIRALNNPNPNAPHVISSFDDLSVTLDLPSSNLRFFLVKGSPFITFSVSGNVAISISTIHAILQCSPNGNRTKYTIKLNNEQTWVLYASSPIDLSNDVSSITSGVFSGIIRIACLPNSDQTSEAVLDRFSSCYPTSGNAVFKQPFCVEYKWEKKGWGDVLMLAHPLHLQLLSAADSSVTVLEGFKYNSIDGELVGVVGDSWILKSDPVSVTWHSIKGVKEEACLEIIDSLNKDVAALDSKGISTTSSYFFGKLIARAARLALIAEEVCHLDVIPAIHKFLKDTVEPWLEGTFQANGFFYESKWGGIVTKQGALDSGADFGFGVYNDHHFHIGHFLYAIAVLAKIDPIWGRKYKPQAYALMADFMNLSRRSNSKYARLRCFDLWKLHSWAGGLTEFADGRNQESTSEAVNAYYSAALMGLAYGDTHLVAIGSTLSALEIHSAQTWWHVKEGSTLYGEEFTKNNRVVGVLWSNKRDSGLWFAPPEWKECRLGIQVLPILPITELLFSDVQFVKQLVEWTLPALAREGVGEGWKGFVYTLEAIYDKVGALNKTRSLTGFDDGNSLSNLLWWIHSRDDEVGKSDRGSNAMLCDMIAGYNAELTLHPKTQFLFPEGKSLVLPEPSDYFSSQLVSTPLPTNSFFQNFVLKNGDQPEYIQPYLIRSANSSISISYPSQNISSDFIEQIFRPDLTISASKNPKPNQRHVISSYSDLSVTLDLPSSNLRFFLVRGSPYLTFAVNGNTSISISTVDPIRKLSCDSSFTKYTIRLRNRQTWILYASAPIHLTDNISTIKSGGFSGVIRIALLADSDSQFEKILDKCSLTYPVSGSAILGSFALKYKWDVKGAGKLLMLAHPLHLRLLSKADASVTVLEDVKYSSMDGELVGVIGDTWDLEAESIPVSWHSIKGLNKKSIPEIIRALGNDVKTLNASNISATSSYFYGKLVARAARLALIAEEVSYPQITPVVVQFLKDMIEPWLNGTFGANGFFYDKKWGGLVTKHGLNDTTGDFGFGIYNDHHFHLGYYIYGISVLTRFDPAWGKQYKSQAYSLVEDYTNLGPKENQHYTRLRCFDLWKLHSWAAGLTEFPFGRNQESTSEAINAYYSAALMGSAYGDADLVSVGSTLAAFEIQSAQTWWHVKGDNEIYAPRFVKNNKVVGILWSRKRDSILWFAPAERKDIRLGIQVLPILPITEVVFSDVDYVKELVKWALTSVPKNSTEEGWKGFVYALEAMYKQKQALNKVRDLSSHDDGNSLSNLLWWIHSRK</sequence>
<feature type="domain" description="Glycosyl hydrolase family 81 N-terminal" evidence="9">
    <location>
        <begin position="56"/>
        <end position="324"/>
    </location>
</feature>
<keyword evidence="4" id="KW-0378">Hydrolase</keyword>
<evidence type="ECO:0000256" key="6">
    <source>
        <dbReference type="ARBA" id="ARBA00023295"/>
    </source>
</evidence>
<dbReference type="EC" id="3.2.1.39" evidence="3"/>
<dbReference type="InterPro" id="IPR040720">
    <property type="entry name" value="GH81_C"/>
</dbReference>
<feature type="domain" description="Glycosyl hydrolase family 81 N-terminal" evidence="9">
    <location>
        <begin position="742"/>
        <end position="1009"/>
    </location>
</feature>
<dbReference type="GO" id="GO:0071555">
    <property type="term" value="P:cell wall organization"/>
    <property type="evidence" value="ECO:0007669"/>
    <property type="project" value="UniProtKB-KW"/>
</dbReference>
<evidence type="ECO:0000256" key="7">
    <source>
        <dbReference type="ARBA" id="ARBA00023316"/>
    </source>
</evidence>
<dbReference type="PANTHER" id="PTHR31983">
    <property type="entry name" value="ENDO-1,3(4)-BETA-GLUCANASE 1"/>
    <property type="match status" value="1"/>
</dbReference>
<dbReference type="Proteomes" id="UP000824120">
    <property type="component" value="Chromosome 2"/>
</dbReference>
<name>A0A9J6AI94_SOLCO</name>
<comment type="catalytic activity">
    <reaction evidence="1">
        <text>Hydrolysis of (1-&gt;3)-beta-D-glucosidic linkages in (1-&gt;3)-beta-D-glucans.</text>
        <dbReference type="EC" id="3.2.1.39"/>
    </reaction>
</comment>
<keyword evidence="12" id="KW-1185">Reference proteome</keyword>
<accession>A0A9J6AI94</accession>
<reference evidence="11 12" key="1">
    <citation type="submission" date="2020-09" db="EMBL/GenBank/DDBJ databases">
        <title>De no assembly of potato wild relative species, Solanum commersonii.</title>
        <authorList>
            <person name="Cho K."/>
        </authorList>
    </citation>
    <scope>NUCLEOTIDE SEQUENCE [LARGE SCALE GENOMIC DNA]</scope>
    <source>
        <strain evidence="11">LZ3.2</strain>
        <tissue evidence="11">Leaf</tissue>
    </source>
</reference>
<feature type="domain" description="Glycosyl hydrolase family 81 C-terminal" evidence="10">
    <location>
        <begin position="1016"/>
        <end position="1366"/>
    </location>
</feature>
<comment type="caution">
    <text evidence="11">The sequence shown here is derived from an EMBL/GenBank/DDBJ whole genome shotgun (WGS) entry which is preliminary data.</text>
</comment>
<dbReference type="Gene3D" id="2.70.98.30">
    <property type="entry name" value="Golgi alpha-mannosidase II, domain 4"/>
    <property type="match status" value="2"/>
</dbReference>
<keyword evidence="5" id="KW-0119">Carbohydrate metabolism</keyword>
<dbReference type="Pfam" id="PF17652">
    <property type="entry name" value="Glyco_hydro81C"/>
    <property type="match status" value="2"/>
</dbReference>
<dbReference type="InterPro" id="IPR040451">
    <property type="entry name" value="GH81_N"/>
</dbReference>
<organism evidence="11 12">
    <name type="scientific">Solanum commersonii</name>
    <name type="common">Commerson's wild potato</name>
    <name type="synonym">Commerson's nightshade</name>
    <dbReference type="NCBI Taxonomy" id="4109"/>
    <lineage>
        <taxon>Eukaryota</taxon>
        <taxon>Viridiplantae</taxon>
        <taxon>Streptophyta</taxon>
        <taxon>Embryophyta</taxon>
        <taxon>Tracheophyta</taxon>
        <taxon>Spermatophyta</taxon>
        <taxon>Magnoliopsida</taxon>
        <taxon>eudicotyledons</taxon>
        <taxon>Gunneridae</taxon>
        <taxon>Pentapetalae</taxon>
        <taxon>asterids</taxon>
        <taxon>lamiids</taxon>
        <taxon>Solanales</taxon>
        <taxon>Solanaceae</taxon>
        <taxon>Solanoideae</taxon>
        <taxon>Solaneae</taxon>
        <taxon>Solanum</taxon>
    </lineage>
</organism>
<evidence type="ECO:0000259" key="9">
    <source>
        <dbReference type="Pfam" id="PF03639"/>
    </source>
</evidence>
<proteinExistence type="inferred from homology"/>
<evidence type="ECO:0000256" key="8">
    <source>
        <dbReference type="ARBA" id="ARBA00023326"/>
    </source>
</evidence>
<feature type="domain" description="Glycosyl hydrolase family 81 C-terminal" evidence="10">
    <location>
        <begin position="332"/>
        <end position="681"/>
    </location>
</feature>
<dbReference type="GO" id="GO:0000272">
    <property type="term" value="P:polysaccharide catabolic process"/>
    <property type="evidence" value="ECO:0007669"/>
    <property type="project" value="UniProtKB-KW"/>
</dbReference>
<keyword evidence="6" id="KW-0326">Glycosidase</keyword>
<evidence type="ECO:0000259" key="10">
    <source>
        <dbReference type="Pfam" id="PF17652"/>
    </source>
</evidence>
<evidence type="ECO:0000256" key="5">
    <source>
        <dbReference type="ARBA" id="ARBA00023277"/>
    </source>
</evidence>
<gene>
    <name evidence="11" type="ORF">H5410_009286</name>
</gene>
<evidence type="ECO:0000256" key="4">
    <source>
        <dbReference type="ARBA" id="ARBA00022801"/>
    </source>
</evidence>
<comment type="similarity">
    <text evidence="2">Belongs to the glycosyl hydrolase 81 family.</text>
</comment>
<dbReference type="PANTHER" id="PTHR31983:SF16">
    <property type="entry name" value="GLUCAN ENDO-1,3-BETA-D-GLUCOSIDASE"/>
    <property type="match status" value="1"/>
</dbReference>
<evidence type="ECO:0000313" key="11">
    <source>
        <dbReference type="EMBL" id="KAG5624068.1"/>
    </source>
</evidence>
<evidence type="ECO:0000313" key="12">
    <source>
        <dbReference type="Proteomes" id="UP000824120"/>
    </source>
</evidence>
<dbReference type="GO" id="GO:0052861">
    <property type="term" value="F:endo-1,3(4)-beta-glucanase activity"/>
    <property type="evidence" value="ECO:0007669"/>
    <property type="project" value="InterPro"/>
</dbReference>
<evidence type="ECO:0000256" key="1">
    <source>
        <dbReference type="ARBA" id="ARBA00000382"/>
    </source>
</evidence>
<keyword evidence="8" id="KW-0624">Polysaccharide degradation</keyword>
<keyword evidence="7" id="KW-0961">Cell wall biogenesis/degradation</keyword>